<feature type="transmembrane region" description="Helical" evidence="2">
    <location>
        <begin position="125"/>
        <end position="150"/>
    </location>
</feature>
<dbReference type="AlphaFoldDB" id="A0A8H7IZI0"/>
<protein>
    <recommendedName>
        <fullName evidence="5">Pheromone receptor</fullName>
    </recommendedName>
</protein>
<feature type="compositionally biased region" description="Low complexity" evidence="1">
    <location>
        <begin position="322"/>
        <end position="332"/>
    </location>
</feature>
<dbReference type="Proteomes" id="UP000651452">
    <property type="component" value="Unassembled WGS sequence"/>
</dbReference>
<dbReference type="GO" id="GO:0004932">
    <property type="term" value="F:mating-type factor pheromone receptor activity"/>
    <property type="evidence" value="ECO:0007669"/>
    <property type="project" value="InterPro"/>
</dbReference>
<comment type="caution">
    <text evidence="3">The sequence shown here is derived from an EMBL/GenBank/DDBJ whole genome shotgun (WGS) entry which is preliminary data.</text>
</comment>
<reference evidence="3" key="2">
    <citation type="submission" date="2020-09" db="EMBL/GenBank/DDBJ databases">
        <title>Reference genome assembly for Australian Ascochyta lentis isolate Al4.</title>
        <authorList>
            <person name="Lee R.C."/>
            <person name="Farfan-Caceres L.M."/>
            <person name="Debler J.W."/>
            <person name="Williams A.H."/>
            <person name="Henares B.M."/>
        </authorList>
    </citation>
    <scope>NUCLEOTIDE SEQUENCE</scope>
    <source>
        <strain evidence="3">Al4</strain>
    </source>
</reference>
<feature type="transmembrane region" description="Helical" evidence="2">
    <location>
        <begin position="162"/>
        <end position="184"/>
    </location>
</feature>
<sequence length="391" mass="42648">MSGIEDAVQPTAFDIAKQPVTLHYPDGSTFEVDMELINKYRLYGSRLAISYGTQLGLTVLLLAVLLLLTRSEKRKSSIFILNALCLVGNSLRCILSCCFITGNLLHPYTLLSGDPSLATASDLAISITTNTMSFLVTTLVMASLSLQVWVVCVTTSKLQRMFIMGATTVMALISVGYKLAFIIASNRATMQLTSLSTEDRTGTGSYITQAIAILLYSCVFIWKLGHAIAQRRRLKMLQFGPMQIVFIMGCQTMIVPGIFSTLQFHRVVLEAVPEIGTIVTTVVCIFLPLSAIWAGVANDSALAYRGRNGHGHLMDSQSARGSSTMTTSNSTTAFEKSRQMSCSTCTYPKKRDDFSTPEPSPAGKRGSTVNDGIHVGREFTVRHEDIALEHV</sequence>
<keyword evidence="4" id="KW-1185">Reference proteome</keyword>
<dbReference type="Pfam" id="PF02116">
    <property type="entry name" value="STE2"/>
    <property type="match status" value="1"/>
</dbReference>
<evidence type="ECO:0008006" key="5">
    <source>
        <dbReference type="Google" id="ProtNLM"/>
    </source>
</evidence>
<feature type="transmembrane region" description="Helical" evidence="2">
    <location>
        <begin position="275"/>
        <end position="297"/>
    </location>
</feature>
<dbReference type="GO" id="GO:0038038">
    <property type="term" value="C:G protein-coupled receptor homodimeric complex"/>
    <property type="evidence" value="ECO:0007669"/>
    <property type="project" value="TreeGrafter"/>
</dbReference>
<organism evidence="3 4">
    <name type="scientific">Ascochyta lentis</name>
    <dbReference type="NCBI Taxonomy" id="205686"/>
    <lineage>
        <taxon>Eukaryota</taxon>
        <taxon>Fungi</taxon>
        <taxon>Dikarya</taxon>
        <taxon>Ascomycota</taxon>
        <taxon>Pezizomycotina</taxon>
        <taxon>Dothideomycetes</taxon>
        <taxon>Pleosporomycetidae</taxon>
        <taxon>Pleosporales</taxon>
        <taxon>Pleosporineae</taxon>
        <taxon>Didymellaceae</taxon>
        <taxon>Ascochyta</taxon>
    </lineage>
</organism>
<feature type="transmembrane region" description="Helical" evidence="2">
    <location>
        <begin position="80"/>
        <end position="105"/>
    </location>
</feature>
<evidence type="ECO:0000256" key="2">
    <source>
        <dbReference type="SAM" id="Phobius"/>
    </source>
</evidence>
<proteinExistence type="predicted"/>
<evidence type="ECO:0000313" key="4">
    <source>
        <dbReference type="Proteomes" id="UP000651452"/>
    </source>
</evidence>
<dbReference type="PRINTS" id="PR00250">
    <property type="entry name" value="GPCRSTE2"/>
</dbReference>
<dbReference type="PANTHER" id="PTHR28009:SF1">
    <property type="entry name" value="PHEROMONE ALPHA FACTOR RECEPTOR"/>
    <property type="match status" value="1"/>
</dbReference>
<dbReference type="OrthoDB" id="5402633at2759"/>
<reference evidence="3" key="1">
    <citation type="submission" date="2018-12" db="EMBL/GenBank/DDBJ databases">
        <authorList>
            <person name="Syme R.A."/>
            <person name="Farfan-Caceres L."/>
            <person name="Lichtenzveig J."/>
        </authorList>
    </citation>
    <scope>NUCLEOTIDE SEQUENCE</scope>
    <source>
        <strain evidence="3">Al4</strain>
    </source>
</reference>
<keyword evidence="2" id="KW-1133">Transmembrane helix</keyword>
<dbReference type="InterPro" id="IPR000366">
    <property type="entry name" value="GPCR_STE2"/>
</dbReference>
<feature type="region of interest" description="Disordered" evidence="1">
    <location>
        <begin position="313"/>
        <end position="335"/>
    </location>
</feature>
<keyword evidence="2" id="KW-0812">Transmembrane</keyword>
<evidence type="ECO:0000313" key="3">
    <source>
        <dbReference type="EMBL" id="KAF9692846.1"/>
    </source>
</evidence>
<dbReference type="EMBL" id="RZGK01000017">
    <property type="protein sequence ID" value="KAF9692846.1"/>
    <property type="molecule type" value="Genomic_DNA"/>
</dbReference>
<dbReference type="PANTHER" id="PTHR28009">
    <property type="entry name" value="PHEROMONE ALPHA FACTOR RECEPTOR"/>
    <property type="match status" value="1"/>
</dbReference>
<keyword evidence="2" id="KW-0472">Membrane</keyword>
<feature type="transmembrane region" description="Helical" evidence="2">
    <location>
        <begin position="48"/>
        <end position="68"/>
    </location>
</feature>
<dbReference type="CDD" id="cd14939">
    <property type="entry name" value="7tmD_STE2"/>
    <property type="match status" value="1"/>
</dbReference>
<dbReference type="GO" id="GO:0000750">
    <property type="term" value="P:pheromone-dependent signal transduction involved in conjugation with cellular fusion"/>
    <property type="evidence" value="ECO:0007669"/>
    <property type="project" value="TreeGrafter"/>
</dbReference>
<accession>A0A8H7IZI0</accession>
<dbReference type="InterPro" id="IPR027458">
    <property type="entry name" value="STE2_TM1-TM2_sf"/>
</dbReference>
<feature type="region of interest" description="Disordered" evidence="1">
    <location>
        <begin position="348"/>
        <end position="371"/>
    </location>
</feature>
<dbReference type="Gene3D" id="1.10.287.920">
    <property type="entry name" value="Pheromone alpha factor receptor"/>
    <property type="match status" value="1"/>
</dbReference>
<name>A0A8H7IZI0_9PLEO</name>
<evidence type="ECO:0000256" key="1">
    <source>
        <dbReference type="SAM" id="MobiDB-lite"/>
    </source>
</evidence>
<feature type="transmembrane region" description="Helical" evidence="2">
    <location>
        <begin position="244"/>
        <end position="263"/>
    </location>
</feature>
<gene>
    <name evidence="3" type="ORF">EKO04_009231</name>
</gene>
<feature type="transmembrane region" description="Helical" evidence="2">
    <location>
        <begin position="204"/>
        <end position="224"/>
    </location>
</feature>